<dbReference type="RefSeq" id="WP_035390968.1">
    <property type="nucleotide sequence ID" value="NZ_JQKF01000034.1"/>
</dbReference>
<evidence type="ECO:0008006" key="3">
    <source>
        <dbReference type="Google" id="ProtNLM"/>
    </source>
</evidence>
<sequence>MSNTGSVLPEYTKPPVVEVVFAVVVGPSALSVVDLAKFGIEYLDDDFPIHTEHPPVSVIGSSNPVGSIAPALSLLAGTPPVRLWFQSEDKARLVQLQRDWLACNWQGSPTNVSYPHYSANEEFFFKTWDSYSQFVQSTADTSLAVTMCELTYINHIVPEDLKTKGGELSRVIRLAGKTTEFLPDPEDGQLAFRYRISLEGQDIGWLRVQATQGFRLDDRSPIIQLQLVAQGAPLGSGRDGMLRFFRLAHEWIVNGFAAVTTETAQDLLWERKR</sequence>
<dbReference type="OrthoDB" id="128994at2"/>
<evidence type="ECO:0000313" key="2">
    <source>
        <dbReference type="Proteomes" id="UP000032336"/>
    </source>
</evidence>
<dbReference type="NCBIfam" id="TIGR04255">
    <property type="entry name" value="sporadTIGR04255"/>
    <property type="match status" value="1"/>
</dbReference>
<organism evidence="1 2">
    <name type="scientific">Ferrimicrobium acidiphilum DSM 19497</name>
    <dbReference type="NCBI Taxonomy" id="1121877"/>
    <lineage>
        <taxon>Bacteria</taxon>
        <taxon>Bacillati</taxon>
        <taxon>Actinomycetota</taxon>
        <taxon>Acidimicrobiia</taxon>
        <taxon>Acidimicrobiales</taxon>
        <taxon>Acidimicrobiaceae</taxon>
        <taxon>Ferrimicrobium</taxon>
    </lineage>
</organism>
<name>A0A0D8FTJ7_9ACTN</name>
<evidence type="ECO:0000313" key="1">
    <source>
        <dbReference type="EMBL" id="KJE76249.1"/>
    </source>
</evidence>
<dbReference type="EMBL" id="JXUW01000019">
    <property type="protein sequence ID" value="KJE76249.1"/>
    <property type="molecule type" value="Genomic_DNA"/>
</dbReference>
<comment type="caution">
    <text evidence="1">The sequence shown here is derived from an EMBL/GenBank/DDBJ whole genome shotgun (WGS) entry which is preliminary data.</text>
</comment>
<gene>
    <name evidence="1" type="ORF">FEAC_19840</name>
</gene>
<dbReference type="Proteomes" id="UP000032336">
    <property type="component" value="Unassembled WGS sequence"/>
</dbReference>
<protein>
    <recommendedName>
        <fullName evidence="3">TIGR04255 family protein</fullName>
    </recommendedName>
</protein>
<accession>A0A0D8FTJ7</accession>
<keyword evidence="2" id="KW-1185">Reference proteome</keyword>
<dbReference type="AlphaFoldDB" id="A0A0D8FTJ7"/>
<reference evidence="1 2" key="1">
    <citation type="submission" date="2015-01" db="EMBL/GenBank/DDBJ databases">
        <title>Draft genome of the acidophilic iron oxidizer Ferrimicrobium acidiphilum strain T23.</title>
        <authorList>
            <person name="Poehlein A."/>
            <person name="Eisen S."/>
            <person name="Schloemann M."/>
            <person name="Johnson B.D."/>
            <person name="Daniel R."/>
            <person name="Muehling M."/>
        </authorList>
    </citation>
    <scope>NUCLEOTIDE SEQUENCE [LARGE SCALE GENOMIC DNA]</scope>
    <source>
        <strain evidence="1 2">T23</strain>
    </source>
</reference>
<dbReference type="STRING" id="1121877.FEAC_19840"/>
<dbReference type="GeneID" id="78373095"/>
<proteinExistence type="predicted"/>
<dbReference type="InterPro" id="IPR026349">
    <property type="entry name" value="CHP04255"/>
</dbReference>